<gene>
    <name evidence="1" type="primary">ACSS2_1</name>
    <name evidence="1" type="ORF">DERF_004519</name>
</gene>
<reference evidence="1" key="2">
    <citation type="journal article" date="2022" name="Res Sq">
        <title>Comparative Genomics Reveals Insights into the Divergent Evolution of Astigmatic Mites and Household Pest Adaptations.</title>
        <authorList>
            <person name="Xiong Q."/>
            <person name="Wan A.T.-Y."/>
            <person name="Liu X.-Y."/>
            <person name="Fung C.S.-H."/>
            <person name="Xiao X."/>
            <person name="Malainual N."/>
            <person name="Hou J."/>
            <person name="Wang L."/>
            <person name="Wang M."/>
            <person name="Yang K."/>
            <person name="Cui Y."/>
            <person name="Leung E."/>
            <person name="Nong W."/>
            <person name="Shin S.-K."/>
            <person name="Au S."/>
            <person name="Jeong K.Y."/>
            <person name="Chew F.T."/>
            <person name="Hui J."/>
            <person name="Leung T.F."/>
            <person name="Tungtrongchitr A."/>
            <person name="Zhong N."/>
            <person name="Liu Z."/>
            <person name="Tsui S."/>
        </authorList>
    </citation>
    <scope>NUCLEOTIDE SEQUENCE</scope>
    <source>
        <strain evidence="1">Derf</strain>
        <tissue evidence="1">Whole organism</tissue>
    </source>
</reference>
<dbReference type="EMBL" id="ASGP02000002">
    <property type="protein sequence ID" value="KAH9520834.1"/>
    <property type="molecule type" value="Genomic_DNA"/>
</dbReference>
<keyword evidence="2" id="KW-1185">Reference proteome</keyword>
<comment type="caution">
    <text evidence="1">The sequence shown here is derived from an EMBL/GenBank/DDBJ whole genome shotgun (WGS) entry which is preliminary data.</text>
</comment>
<evidence type="ECO:0000313" key="1">
    <source>
        <dbReference type="EMBL" id="KAH9520834.1"/>
    </source>
</evidence>
<organism evidence="1 2">
    <name type="scientific">Dermatophagoides farinae</name>
    <name type="common">American house dust mite</name>
    <dbReference type="NCBI Taxonomy" id="6954"/>
    <lineage>
        <taxon>Eukaryota</taxon>
        <taxon>Metazoa</taxon>
        <taxon>Ecdysozoa</taxon>
        <taxon>Arthropoda</taxon>
        <taxon>Chelicerata</taxon>
        <taxon>Arachnida</taxon>
        <taxon>Acari</taxon>
        <taxon>Acariformes</taxon>
        <taxon>Sarcoptiformes</taxon>
        <taxon>Astigmata</taxon>
        <taxon>Psoroptidia</taxon>
        <taxon>Analgoidea</taxon>
        <taxon>Pyroglyphidae</taxon>
        <taxon>Dermatophagoidinae</taxon>
        <taxon>Dermatophagoides</taxon>
    </lineage>
</organism>
<dbReference type="Proteomes" id="UP000790347">
    <property type="component" value="Unassembled WGS sequence"/>
</dbReference>
<proteinExistence type="predicted"/>
<name>A0A922I237_DERFA</name>
<dbReference type="AlphaFoldDB" id="A0A922I237"/>
<sequence>MLLSLLFNCYGDVCLFVCWLVLDQNDDSGVGVGVGVGGGGIVIEHLAFICKEKNLLVPEKENFYQDM</sequence>
<accession>A0A922I237</accession>
<reference evidence="1" key="1">
    <citation type="submission" date="2013-05" db="EMBL/GenBank/DDBJ databases">
        <authorList>
            <person name="Yim A.K.Y."/>
            <person name="Chan T.F."/>
            <person name="Ji K.M."/>
            <person name="Liu X.Y."/>
            <person name="Zhou J.W."/>
            <person name="Li R.Q."/>
            <person name="Yang K.Y."/>
            <person name="Li J."/>
            <person name="Li M."/>
            <person name="Law P.T.W."/>
            <person name="Wu Y.L."/>
            <person name="Cai Z.L."/>
            <person name="Qin H."/>
            <person name="Bao Y."/>
            <person name="Leung R.K.K."/>
            <person name="Ng P.K.S."/>
            <person name="Zou J."/>
            <person name="Zhong X.J."/>
            <person name="Ran P.X."/>
            <person name="Zhong N.S."/>
            <person name="Liu Z.G."/>
            <person name="Tsui S.K.W."/>
        </authorList>
    </citation>
    <scope>NUCLEOTIDE SEQUENCE</scope>
    <source>
        <strain evidence="1">Derf</strain>
        <tissue evidence="1">Whole organism</tissue>
    </source>
</reference>
<protein>
    <submittedName>
        <fullName evidence="1">Acetyl-coenzyme A synthetase, cytoplasmic, variant 3</fullName>
    </submittedName>
</protein>
<evidence type="ECO:0000313" key="2">
    <source>
        <dbReference type="Proteomes" id="UP000790347"/>
    </source>
</evidence>